<evidence type="ECO:0000313" key="8">
    <source>
        <dbReference type="Proteomes" id="UP000631114"/>
    </source>
</evidence>
<dbReference type="FunFam" id="3.30.420.40:FF:000118">
    <property type="entry name" value="Xylulose kinase 2"/>
    <property type="match status" value="1"/>
</dbReference>
<comment type="catalytic activity">
    <reaction evidence="4">
        <text>D-xylulose + ATP = D-xylulose 5-phosphate + ADP + H(+)</text>
        <dbReference type="Rhea" id="RHEA:10964"/>
        <dbReference type="ChEBI" id="CHEBI:15378"/>
        <dbReference type="ChEBI" id="CHEBI:17140"/>
        <dbReference type="ChEBI" id="CHEBI:30616"/>
        <dbReference type="ChEBI" id="CHEBI:57737"/>
        <dbReference type="ChEBI" id="CHEBI:456216"/>
        <dbReference type="EC" id="2.7.1.17"/>
    </reaction>
</comment>
<comment type="similarity">
    <text evidence="1 4">Belongs to the FGGY kinase family.</text>
</comment>
<dbReference type="Pfam" id="PF00370">
    <property type="entry name" value="FGGY_N"/>
    <property type="match status" value="1"/>
</dbReference>
<keyword evidence="3 4" id="KW-0418">Kinase</keyword>
<feature type="domain" description="Carbohydrate kinase FGGY C-terminal" evidence="6">
    <location>
        <begin position="299"/>
        <end position="496"/>
    </location>
</feature>
<keyword evidence="2 4" id="KW-0808">Transferase</keyword>
<dbReference type="CDD" id="cd07776">
    <property type="entry name" value="ASKHA_NBD_FGGY_SpXK-like"/>
    <property type="match status" value="1"/>
</dbReference>
<evidence type="ECO:0000256" key="4">
    <source>
        <dbReference type="RuleBase" id="RU367058"/>
    </source>
</evidence>
<evidence type="ECO:0000256" key="3">
    <source>
        <dbReference type="ARBA" id="ARBA00022777"/>
    </source>
</evidence>
<evidence type="ECO:0000256" key="2">
    <source>
        <dbReference type="ARBA" id="ARBA00022679"/>
    </source>
</evidence>
<accession>A0A835HQU3</accession>
<dbReference type="InterPro" id="IPR000577">
    <property type="entry name" value="Carb_kinase_FGGY"/>
</dbReference>
<evidence type="ECO:0000313" key="7">
    <source>
        <dbReference type="EMBL" id="KAF9601438.1"/>
    </source>
</evidence>
<dbReference type="SUPFAM" id="SSF53067">
    <property type="entry name" value="Actin-like ATPase domain"/>
    <property type="match status" value="2"/>
</dbReference>
<comment type="function">
    <text evidence="4">Mediates 1-deoxy-D-xylulose (DX) phosphorylation in the cytoplasm prior to the translocation of 1-deoxy-D-xylulose 5-phosphate into plastids. Can also phosphorylate D-xylulose (Xyl). Uses preferentially ATP as cosubstrate.</text>
</comment>
<dbReference type="OrthoDB" id="1728974at2759"/>
<dbReference type="GO" id="GO:0005829">
    <property type="term" value="C:cytosol"/>
    <property type="evidence" value="ECO:0007669"/>
    <property type="project" value="TreeGrafter"/>
</dbReference>
<dbReference type="GO" id="GO:0042732">
    <property type="term" value="P:D-xylose metabolic process"/>
    <property type="evidence" value="ECO:0007669"/>
    <property type="project" value="UniProtKB-UniRule"/>
</dbReference>
<keyword evidence="4" id="KW-0119">Carbohydrate metabolism</keyword>
<dbReference type="InterPro" id="IPR018485">
    <property type="entry name" value="FGGY_C"/>
</dbReference>
<proteinExistence type="inferred from homology"/>
<dbReference type="PANTHER" id="PTHR10196">
    <property type="entry name" value="SUGAR KINASE"/>
    <property type="match status" value="1"/>
</dbReference>
<dbReference type="InterPro" id="IPR018484">
    <property type="entry name" value="FGGY_N"/>
</dbReference>
<dbReference type="Pfam" id="PF02782">
    <property type="entry name" value="FGGY_C"/>
    <property type="match status" value="1"/>
</dbReference>
<dbReference type="PANTHER" id="PTHR10196:SF57">
    <property type="entry name" value="XYLULOSE KINASE"/>
    <property type="match status" value="1"/>
</dbReference>
<dbReference type="AlphaFoldDB" id="A0A835HQU3"/>
<dbReference type="GO" id="GO:0004856">
    <property type="term" value="F:D-xylulokinase activity"/>
    <property type="evidence" value="ECO:0007669"/>
    <property type="project" value="UniProtKB-UniRule"/>
</dbReference>
<sequence>MEDYSLPKDGLFLGFDSSTQSLKATVLDSNLNIVTSETVHFDSELPQYKTKDGVYRDTSVNGRIVSPTLMWVEAFDLLLEKLTKSKFDFKRVTAVSGSGQQHGSVYWKNGSLAKLASLNPNKPLMEQLTDAFSIKESPIWMDSSTTAQCKEIETAVGGALELSQLTGSRAYERFTGSQIRKIFQTQPDVYRETERISLVSSFMASLLIGAYASIDETDGSGMNLMDIRERTWSKIALKATAPGLEEKLGKLAPAYAVAGSIAPYFVERFHFNKNCLVVQWSGDNPNSLAGLTLNTPGDLAISLGTSDTVFGIASEPQPRLEGHVLPNPVDPKSYMVMLVYKNGSLTREDVRNRCAERSWDTFNNILEQTPPLNGGKLGFYYKEHEILPPLPVGYHRYVLENFTGSTLDGVEEHEVAEFDAPSEVRGIIEGPFLSMRAHAERFGMPAPPNRIIATGGASANSSILKSVASIFGCDVYTVQRSDSASLGAALRAAHGWLCNRKGSFIPFSGIYENKLENSSVSCKLSMPAGDAQLLSKYTLLMKKRIEIEDCLVQKLGRWQ</sequence>
<dbReference type="InterPro" id="IPR043129">
    <property type="entry name" value="ATPase_NBD"/>
</dbReference>
<dbReference type="Gene3D" id="3.30.420.40">
    <property type="match status" value="2"/>
</dbReference>
<dbReference type="Proteomes" id="UP000631114">
    <property type="component" value="Unassembled WGS sequence"/>
</dbReference>
<comment type="caution">
    <text evidence="7">The sequence shown here is derived from an EMBL/GenBank/DDBJ whole genome shotgun (WGS) entry which is preliminary data.</text>
</comment>
<dbReference type="GO" id="GO:0005524">
    <property type="term" value="F:ATP binding"/>
    <property type="evidence" value="ECO:0007669"/>
    <property type="project" value="UniProtKB-KW"/>
</dbReference>
<keyword evidence="4" id="KW-0067">ATP-binding</keyword>
<gene>
    <name evidence="7" type="ORF">IFM89_020205</name>
</gene>
<name>A0A835HQU3_9MAGN</name>
<evidence type="ECO:0000259" key="5">
    <source>
        <dbReference type="Pfam" id="PF00370"/>
    </source>
</evidence>
<reference evidence="7 8" key="1">
    <citation type="submission" date="2020-10" db="EMBL/GenBank/DDBJ databases">
        <title>The Coptis chinensis genome and diversification of protoberbering-type alkaloids.</title>
        <authorList>
            <person name="Wang B."/>
            <person name="Shu S."/>
            <person name="Song C."/>
            <person name="Liu Y."/>
        </authorList>
    </citation>
    <scope>NUCLEOTIDE SEQUENCE [LARGE SCALE GENOMIC DNA]</scope>
    <source>
        <strain evidence="7">HL-2020</strain>
        <tissue evidence="7">Leaf</tissue>
    </source>
</reference>
<keyword evidence="4" id="KW-0547">Nucleotide-binding</keyword>
<protein>
    <recommendedName>
        <fullName evidence="4">Xylulose kinase</fullName>
        <ecNumber evidence="4">2.7.1.17</ecNumber>
    </recommendedName>
</protein>
<keyword evidence="4" id="KW-0859">Xylose metabolism</keyword>
<dbReference type="PIRSF" id="PIRSF000538">
    <property type="entry name" value="GlpK"/>
    <property type="match status" value="1"/>
</dbReference>
<dbReference type="InterPro" id="IPR042024">
    <property type="entry name" value="D-XK_euk"/>
</dbReference>
<dbReference type="EMBL" id="JADFTS010000006">
    <property type="protein sequence ID" value="KAF9601438.1"/>
    <property type="molecule type" value="Genomic_DNA"/>
</dbReference>
<organism evidence="7 8">
    <name type="scientific">Coptis chinensis</name>
    <dbReference type="NCBI Taxonomy" id="261450"/>
    <lineage>
        <taxon>Eukaryota</taxon>
        <taxon>Viridiplantae</taxon>
        <taxon>Streptophyta</taxon>
        <taxon>Embryophyta</taxon>
        <taxon>Tracheophyta</taxon>
        <taxon>Spermatophyta</taxon>
        <taxon>Magnoliopsida</taxon>
        <taxon>Ranunculales</taxon>
        <taxon>Ranunculaceae</taxon>
        <taxon>Coptidoideae</taxon>
        <taxon>Coptis</taxon>
    </lineage>
</organism>
<keyword evidence="8" id="KW-1185">Reference proteome</keyword>
<dbReference type="EC" id="2.7.1.17" evidence="4"/>
<dbReference type="GO" id="GO:0005997">
    <property type="term" value="P:xylulose metabolic process"/>
    <property type="evidence" value="ECO:0007669"/>
    <property type="project" value="TreeGrafter"/>
</dbReference>
<feature type="domain" description="Carbohydrate kinase FGGY N-terminal" evidence="5">
    <location>
        <begin position="139"/>
        <end position="288"/>
    </location>
</feature>
<evidence type="ECO:0000259" key="6">
    <source>
        <dbReference type="Pfam" id="PF02782"/>
    </source>
</evidence>
<evidence type="ECO:0000256" key="1">
    <source>
        <dbReference type="ARBA" id="ARBA00009156"/>
    </source>
</evidence>